<comment type="caution">
    <text evidence="8">The sequence shown here is derived from an EMBL/GenBank/DDBJ whole genome shotgun (WGS) entry which is preliminary data.</text>
</comment>
<feature type="transmembrane region" description="Helical" evidence="6">
    <location>
        <begin position="95"/>
        <end position="113"/>
    </location>
</feature>
<evidence type="ECO:0000313" key="8">
    <source>
        <dbReference type="EMBL" id="PXX81797.1"/>
    </source>
</evidence>
<feature type="transmembrane region" description="Helical" evidence="6">
    <location>
        <begin position="217"/>
        <end position="236"/>
    </location>
</feature>
<keyword evidence="5 6" id="KW-0472">Membrane</keyword>
<organism evidence="8 9">
    <name type="scientific">Rivihabitans pingtungensis</name>
    <dbReference type="NCBI Taxonomy" id="1054498"/>
    <lineage>
        <taxon>Bacteria</taxon>
        <taxon>Pseudomonadati</taxon>
        <taxon>Pseudomonadota</taxon>
        <taxon>Betaproteobacteria</taxon>
        <taxon>Neisseriales</taxon>
        <taxon>Aquaspirillaceae</taxon>
        <taxon>Rivihabitans</taxon>
    </lineage>
</organism>
<proteinExistence type="predicted"/>
<feature type="transmembrane region" description="Helical" evidence="6">
    <location>
        <begin position="35"/>
        <end position="53"/>
    </location>
</feature>
<dbReference type="InterPro" id="IPR037185">
    <property type="entry name" value="EmrE-like"/>
</dbReference>
<evidence type="ECO:0000256" key="1">
    <source>
        <dbReference type="ARBA" id="ARBA00004651"/>
    </source>
</evidence>
<evidence type="ECO:0000259" key="7">
    <source>
        <dbReference type="Pfam" id="PF00892"/>
    </source>
</evidence>
<dbReference type="PANTHER" id="PTHR32322:SF18">
    <property type="entry name" value="S-ADENOSYLMETHIONINE_S-ADENOSYLHOMOCYSTEINE TRANSPORTER"/>
    <property type="match status" value="1"/>
</dbReference>
<evidence type="ECO:0000256" key="6">
    <source>
        <dbReference type="SAM" id="Phobius"/>
    </source>
</evidence>
<dbReference type="AlphaFoldDB" id="A0A318LJB9"/>
<evidence type="ECO:0000313" key="9">
    <source>
        <dbReference type="Proteomes" id="UP000247555"/>
    </source>
</evidence>
<dbReference type="GO" id="GO:0005886">
    <property type="term" value="C:plasma membrane"/>
    <property type="evidence" value="ECO:0007669"/>
    <property type="project" value="UniProtKB-SubCell"/>
</dbReference>
<dbReference type="OrthoDB" id="5584577at2"/>
<evidence type="ECO:0000256" key="2">
    <source>
        <dbReference type="ARBA" id="ARBA00022475"/>
    </source>
</evidence>
<dbReference type="SUPFAM" id="SSF103481">
    <property type="entry name" value="Multidrug resistance efflux transporter EmrE"/>
    <property type="match status" value="2"/>
</dbReference>
<dbReference type="InterPro" id="IPR050638">
    <property type="entry name" value="AA-Vitamin_Transporters"/>
</dbReference>
<feature type="transmembrane region" description="Helical" evidence="6">
    <location>
        <begin position="248"/>
        <end position="267"/>
    </location>
</feature>
<comment type="subcellular location">
    <subcellularLocation>
        <location evidence="1">Cell membrane</location>
        <topology evidence="1">Multi-pass membrane protein</topology>
    </subcellularLocation>
</comment>
<feature type="transmembrane region" description="Helical" evidence="6">
    <location>
        <begin position="155"/>
        <end position="171"/>
    </location>
</feature>
<feature type="transmembrane region" description="Helical" evidence="6">
    <location>
        <begin position="125"/>
        <end position="149"/>
    </location>
</feature>
<feature type="transmembrane region" description="Helical" evidence="6">
    <location>
        <begin position="183"/>
        <end position="202"/>
    </location>
</feature>
<feature type="transmembrane region" description="Helical" evidence="6">
    <location>
        <begin position="65"/>
        <end position="83"/>
    </location>
</feature>
<keyword evidence="4 6" id="KW-1133">Transmembrane helix</keyword>
<dbReference type="Pfam" id="PF00892">
    <property type="entry name" value="EamA"/>
    <property type="match status" value="2"/>
</dbReference>
<sequence length="305" mass="33108">MQTVYIKLFFSALFWGASAIAGKWLFAVLRPAQVTFLRFALAALALGAVVTLARRQPGPASLGEHLRLAVLGVVGVSLCYYFYFEGLYYSSAFNAGLIEATIPLVTLALSVLLKEEHLDSAQTTGFALAYVGVLVIVTRLDWAVIQAFAYNRGDVLLLLGTLCFGLYNVLLRKFRFSFASQNTKLFYIFLYGSAPLAGWVWLDGLGQPLHWTLDIHGWLALVVLALGASVLAYVFFNQGIQAIGASRASSFINLVPVITAGLAFILLGERPDFSQLLGSAVILLGVSLSQYGWPRWLAARVAAAS</sequence>
<feature type="domain" description="EamA" evidence="7">
    <location>
        <begin position="152"/>
        <end position="288"/>
    </location>
</feature>
<keyword evidence="3 6" id="KW-0812">Transmembrane</keyword>
<keyword evidence="2" id="KW-1003">Cell membrane</keyword>
<reference evidence="8 9" key="1">
    <citation type="submission" date="2018-05" db="EMBL/GenBank/DDBJ databases">
        <title>Genomic Encyclopedia of Type Strains, Phase IV (KMG-IV): sequencing the most valuable type-strain genomes for metagenomic binning, comparative biology and taxonomic classification.</title>
        <authorList>
            <person name="Goeker M."/>
        </authorList>
    </citation>
    <scope>NUCLEOTIDE SEQUENCE [LARGE SCALE GENOMIC DNA]</scope>
    <source>
        <strain evidence="8 9">DSM 29661</strain>
    </source>
</reference>
<dbReference type="EMBL" id="QJKI01000001">
    <property type="protein sequence ID" value="PXX81797.1"/>
    <property type="molecule type" value="Genomic_DNA"/>
</dbReference>
<feature type="domain" description="EamA" evidence="7">
    <location>
        <begin position="5"/>
        <end position="138"/>
    </location>
</feature>
<evidence type="ECO:0000256" key="5">
    <source>
        <dbReference type="ARBA" id="ARBA00023136"/>
    </source>
</evidence>
<dbReference type="InterPro" id="IPR000620">
    <property type="entry name" value="EamA_dom"/>
</dbReference>
<gene>
    <name evidence="8" type="ORF">DFR34_10126</name>
</gene>
<name>A0A318LJB9_9NEIS</name>
<dbReference type="PANTHER" id="PTHR32322">
    <property type="entry name" value="INNER MEMBRANE TRANSPORTER"/>
    <property type="match status" value="1"/>
</dbReference>
<evidence type="ECO:0000256" key="4">
    <source>
        <dbReference type="ARBA" id="ARBA00022989"/>
    </source>
</evidence>
<dbReference type="Proteomes" id="UP000247555">
    <property type="component" value="Unassembled WGS sequence"/>
</dbReference>
<keyword evidence="9" id="KW-1185">Reference proteome</keyword>
<feature type="transmembrane region" description="Helical" evidence="6">
    <location>
        <begin position="273"/>
        <end position="293"/>
    </location>
</feature>
<protein>
    <submittedName>
        <fullName evidence="8">Drug/metabolite transporter (DMT)-like permease</fullName>
    </submittedName>
</protein>
<dbReference type="RefSeq" id="WP_158281697.1">
    <property type="nucleotide sequence ID" value="NZ_QJKI01000001.1"/>
</dbReference>
<evidence type="ECO:0000256" key="3">
    <source>
        <dbReference type="ARBA" id="ARBA00022692"/>
    </source>
</evidence>
<accession>A0A318LJB9</accession>